<keyword evidence="1" id="KW-1133">Transmembrane helix</keyword>
<protein>
    <submittedName>
        <fullName evidence="2">Uncharacterized protein</fullName>
    </submittedName>
</protein>
<accession>A0A1A9UEV7</accession>
<dbReference type="VEuPathDB" id="VectorBase:GAUT002584"/>
<keyword evidence="3" id="KW-1185">Reference proteome</keyword>
<evidence type="ECO:0000256" key="1">
    <source>
        <dbReference type="SAM" id="Phobius"/>
    </source>
</evidence>
<dbReference type="EnsemblMetazoa" id="GAUT002584-RA">
    <property type="protein sequence ID" value="GAUT002584-PA"/>
    <property type="gene ID" value="GAUT002584"/>
</dbReference>
<evidence type="ECO:0000313" key="3">
    <source>
        <dbReference type="Proteomes" id="UP000078200"/>
    </source>
</evidence>
<dbReference type="Proteomes" id="UP000078200">
    <property type="component" value="Unassembled WGS sequence"/>
</dbReference>
<keyword evidence="1" id="KW-0472">Membrane</keyword>
<evidence type="ECO:0000313" key="2">
    <source>
        <dbReference type="EnsemblMetazoa" id="GAUT002584-PA"/>
    </source>
</evidence>
<proteinExistence type="predicted"/>
<reference evidence="2" key="1">
    <citation type="submission" date="2020-05" db="UniProtKB">
        <authorList>
            <consortium name="EnsemblMetazoa"/>
        </authorList>
    </citation>
    <scope>IDENTIFICATION</scope>
    <source>
        <strain evidence="2">TTRI</strain>
    </source>
</reference>
<feature type="transmembrane region" description="Helical" evidence="1">
    <location>
        <begin position="41"/>
        <end position="60"/>
    </location>
</feature>
<organism evidence="2 3">
    <name type="scientific">Glossina austeni</name>
    <name type="common">Savannah tsetse fly</name>
    <dbReference type="NCBI Taxonomy" id="7395"/>
    <lineage>
        <taxon>Eukaryota</taxon>
        <taxon>Metazoa</taxon>
        <taxon>Ecdysozoa</taxon>
        <taxon>Arthropoda</taxon>
        <taxon>Hexapoda</taxon>
        <taxon>Insecta</taxon>
        <taxon>Pterygota</taxon>
        <taxon>Neoptera</taxon>
        <taxon>Endopterygota</taxon>
        <taxon>Diptera</taxon>
        <taxon>Brachycera</taxon>
        <taxon>Muscomorpha</taxon>
        <taxon>Hippoboscoidea</taxon>
        <taxon>Glossinidae</taxon>
        <taxon>Glossina</taxon>
    </lineage>
</organism>
<name>A0A1A9UEV7_GLOAU</name>
<dbReference type="AlphaFoldDB" id="A0A1A9UEV7"/>
<keyword evidence="1" id="KW-0812">Transmembrane</keyword>
<sequence>MCVYCAIKVESSLSNPYKELAGNKQASKQASRRQAAGSRQTMLTIAVAIAFIFGVIAPTTTTTTSVTTASTTTTTTVTAAVTLLPFALCGPLPSHCLPVQVQHCVAFTFLFRLNSNHTCVVLWLLFSLLLLLFSLLLLLLCV</sequence>
<feature type="transmembrane region" description="Helical" evidence="1">
    <location>
        <begin position="120"/>
        <end position="141"/>
    </location>
</feature>